<sequence length="434" mass="46820">MKRHPVFRLLCTSTLWLYCTALAQANQVITQEERAWARQILTQEKALGKRKTQSSIAVLYFDNRSGREELTPLQKGMAVMLIKDLSKLDQVEVVERTKLQALLDEMELGRSGLMDPETAPEVGVLLRTNYVTGGDLLKGETAELEINASVFDVPLDKFTPLQPVTGAVNEISKLEKKILFSILDHMQIELSPQKKAKLSRPLSSSTAALLSLFAGIDYSDRGLYLRAAQMYKQALKEDPKLKMAKNALKELKGMGLVTPEELGDKPAKPKNPPSTAANAVPQDAPQDDEGLSTGSIIAIGLGMAAVGGGLALALGQSDDDSSSSAVPDPEDTTPPTVSADPAENTTLDCTGGNILFSFSEAMASSGEAFLSNGGTIQQGWRGDRVYEISWSTDESICNNTSDVTVTLSGFKDVSENLLSDPISFTYSTAEQQVP</sequence>
<feature type="region of interest" description="Disordered" evidence="1">
    <location>
        <begin position="255"/>
        <end position="291"/>
    </location>
</feature>
<feature type="region of interest" description="Disordered" evidence="1">
    <location>
        <begin position="315"/>
        <end position="344"/>
    </location>
</feature>
<dbReference type="Gene3D" id="3.40.50.10610">
    <property type="entry name" value="ABC-type transport auxiliary lipoprotein component"/>
    <property type="match status" value="1"/>
</dbReference>
<reference evidence="3" key="2">
    <citation type="submission" date="2024-06" db="EMBL/GenBank/DDBJ databases">
        <authorList>
            <person name="Plum-Jensen L.E."/>
            <person name="Schramm A."/>
            <person name="Marshall I.P.G."/>
        </authorList>
    </citation>
    <scope>NUCLEOTIDE SEQUENCE</scope>
    <source>
        <strain evidence="3">Rat1</strain>
    </source>
</reference>
<feature type="chain" id="PRO_5043829409" evidence="2">
    <location>
        <begin position="26"/>
        <end position="434"/>
    </location>
</feature>
<evidence type="ECO:0000256" key="2">
    <source>
        <dbReference type="SAM" id="SignalP"/>
    </source>
</evidence>
<dbReference type="EMBL" id="CP159373">
    <property type="protein sequence ID" value="XCN73151.1"/>
    <property type="molecule type" value="Genomic_DNA"/>
</dbReference>
<gene>
    <name evidence="3" type="ORF">Q3M24_23255</name>
</gene>
<keyword evidence="2" id="KW-0732">Signal</keyword>
<evidence type="ECO:0000256" key="1">
    <source>
        <dbReference type="SAM" id="MobiDB-lite"/>
    </source>
</evidence>
<reference evidence="3" key="1">
    <citation type="journal article" date="2024" name="Syst. Appl. Microbiol.">
        <title>First single-strain enrichments of Electrothrix cable bacteria, description of E. aestuarii sp. nov. and E. rattekaaiensis sp. nov., and proposal of a cable bacteria taxonomy following the rules of the SeqCode.</title>
        <authorList>
            <person name="Plum-Jensen L.E."/>
            <person name="Schramm A."/>
            <person name="Marshall I.P.G."/>
        </authorList>
    </citation>
    <scope>NUCLEOTIDE SEQUENCE</scope>
    <source>
        <strain evidence="3">Rat1</strain>
    </source>
</reference>
<protein>
    <submittedName>
        <fullName evidence="3">CsgG/HfaB family protein</fullName>
    </submittedName>
</protein>
<evidence type="ECO:0000313" key="3">
    <source>
        <dbReference type="EMBL" id="XCN73151.1"/>
    </source>
</evidence>
<feature type="compositionally biased region" description="Low complexity" evidence="1">
    <location>
        <begin position="315"/>
        <end position="327"/>
    </location>
</feature>
<accession>A0AAU8LVF4</accession>
<dbReference type="KEGG" id="eaj:Q3M24_23255"/>
<name>A0AAU8LVF4_9BACT</name>
<feature type="signal peptide" evidence="2">
    <location>
        <begin position="1"/>
        <end position="25"/>
    </location>
</feature>
<dbReference type="Pfam" id="PF03783">
    <property type="entry name" value="CsgG"/>
    <property type="match status" value="1"/>
</dbReference>
<dbReference type="AlphaFoldDB" id="A0AAU8LVF4"/>
<dbReference type="InterPro" id="IPR005534">
    <property type="entry name" value="Curli_assmbl/transp-comp_CsgG"/>
</dbReference>
<dbReference type="GO" id="GO:0030288">
    <property type="term" value="C:outer membrane-bounded periplasmic space"/>
    <property type="evidence" value="ECO:0007669"/>
    <property type="project" value="InterPro"/>
</dbReference>
<proteinExistence type="predicted"/>
<organism evidence="3">
    <name type="scientific">Candidatus Electrothrix aestuarii</name>
    <dbReference type="NCBI Taxonomy" id="3062594"/>
    <lineage>
        <taxon>Bacteria</taxon>
        <taxon>Pseudomonadati</taxon>
        <taxon>Thermodesulfobacteriota</taxon>
        <taxon>Desulfobulbia</taxon>
        <taxon>Desulfobulbales</taxon>
        <taxon>Desulfobulbaceae</taxon>
        <taxon>Candidatus Electrothrix</taxon>
    </lineage>
</organism>